<keyword evidence="5" id="KW-0833">Ubl conjugation pathway</keyword>
<evidence type="ECO:0000256" key="2">
    <source>
        <dbReference type="ARBA" id="ARBA00009829"/>
    </source>
</evidence>
<keyword evidence="6" id="KW-0256">Endoplasmic reticulum</keyword>
<keyword evidence="7 12" id="KW-1133">Transmembrane helix</keyword>
<feature type="compositionally biased region" description="Low complexity" evidence="11">
    <location>
        <begin position="61"/>
        <end position="76"/>
    </location>
</feature>
<dbReference type="PANTHER" id="PTHR48176">
    <property type="entry name" value="DDRGK DOMAIN-CONTAINING PROTEIN 1"/>
    <property type="match status" value="1"/>
</dbReference>
<feature type="compositionally biased region" description="Basic and acidic residues" evidence="11">
    <location>
        <begin position="91"/>
        <end position="109"/>
    </location>
</feature>
<protein>
    <recommendedName>
        <fullName evidence="3">DDRGK domain-containing protein 1</fullName>
    </recommendedName>
</protein>
<feature type="transmembrane region" description="Helical" evidence="12">
    <location>
        <begin position="6"/>
        <end position="23"/>
    </location>
</feature>
<dbReference type="InterPro" id="IPR036390">
    <property type="entry name" value="WH_DNA-bd_sf"/>
</dbReference>
<dbReference type="EnsemblPlants" id="QL08p012752:mrna">
    <property type="protein sequence ID" value="QL08p012752:mrna"/>
    <property type="gene ID" value="QL08p012752"/>
</dbReference>
<feature type="compositionally biased region" description="Acidic residues" evidence="11">
    <location>
        <begin position="77"/>
        <end position="87"/>
    </location>
</feature>
<evidence type="ECO:0000256" key="12">
    <source>
        <dbReference type="SAM" id="Phobius"/>
    </source>
</evidence>
<evidence type="ECO:0000256" key="7">
    <source>
        <dbReference type="ARBA" id="ARBA00022989"/>
    </source>
</evidence>
<reference evidence="13" key="2">
    <citation type="submission" date="2021-01" db="UniProtKB">
        <authorList>
            <consortium name="EnsemblPlants"/>
        </authorList>
    </citation>
    <scope>IDENTIFICATION</scope>
</reference>
<evidence type="ECO:0000256" key="9">
    <source>
        <dbReference type="ARBA" id="ARBA00023438"/>
    </source>
</evidence>
<dbReference type="EMBL" id="LRBV02000008">
    <property type="status" value="NOT_ANNOTATED_CDS"/>
    <property type="molecule type" value="Genomic_DNA"/>
</dbReference>
<dbReference type="InterPro" id="IPR019153">
    <property type="entry name" value="DDRGK_dom-contain"/>
</dbReference>
<keyword evidence="14" id="KW-1185">Reference proteome</keyword>
<dbReference type="SUPFAM" id="SSF46785">
    <property type="entry name" value="Winged helix' DNA-binding domain"/>
    <property type="match status" value="1"/>
</dbReference>
<comment type="similarity">
    <text evidence="2">Belongs to the DDRGK1 family.</text>
</comment>
<dbReference type="FunFam" id="1.10.10.10:FF:000143">
    <property type="entry name" value="DDRGK domain-containing protein 1"/>
    <property type="match status" value="1"/>
</dbReference>
<evidence type="ECO:0000256" key="6">
    <source>
        <dbReference type="ARBA" id="ARBA00022824"/>
    </source>
</evidence>
<dbReference type="Pfam" id="PF09756">
    <property type="entry name" value="DDRGK"/>
    <property type="match status" value="1"/>
</dbReference>
<proteinExistence type="inferred from homology"/>
<evidence type="ECO:0000256" key="5">
    <source>
        <dbReference type="ARBA" id="ARBA00022786"/>
    </source>
</evidence>
<keyword evidence="8 12" id="KW-0472">Membrane</keyword>
<evidence type="ECO:0000256" key="3">
    <source>
        <dbReference type="ARBA" id="ARBA00018218"/>
    </source>
</evidence>
<dbReference type="InterPro" id="IPR036388">
    <property type="entry name" value="WH-like_DNA-bd_sf"/>
</dbReference>
<feature type="region of interest" description="Disordered" evidence="11">
    <location>
        <begin position="28"/>
        <end position="112"/>
    </location>
</feature>
<dbReference type="Gene3D" id="1.10.10.10">
    <property type="entry name" value="Winged helix-like DNA-binding domain superfamily/Winged helix DNA-binding domain"/>
    <property type="match status" value="1"/>
</dbReference>
<feature type="coiled-coil region" evidence="10">
    <location>
        <begin position="282"/>
        <end position="312"/>
    </location>
</feature>
<keyword evidence="10" id="KW-0175">Coiled coil</keyword>
<evidence type="ECO:0000313" key="14">
    <source>
        <dbReference type="Proteomes" id="UP000594261"/>
    </source>
</evidence>
<evidence type="ECO:0000256" key="8">
    <source>
        <dbReference type="ARBA" id="ARBA00023136"/>
    </source>
</evidence>
<dbReference type="Gramene" id="QL08p012752:mrna">
    <property type="protein sequence ID" value="QL08p012752:mrna"/>
    <property type="gene ID" value="QL08p012752"/>
</dbReference>
<dbReference type="OMA" id="FADKMED"/>
<evidence type="ECO:0000313" key="13">
    <source>
        <dbReference type="EnsemblPlants" id="QL08p012752:mrna"/>
    </source>
</evidence>
<dbReference type="GO" id="GO:0005789">
    <property type="term" value="C:endoplasmic reticulum membrane"/>
    <property type="evidence" value="ECO:0007669"/>
    <property type="project" value="UniProtKB-SubCell"/>
</dbReference>
<evidence type="ECO:0000256" key="4">
    <source>
        <dbReference type="ARBA" id="ARBA00022692"/>
    </source>
</evidence>
<dbReference type="InterPro" id="IPR050899">
    <property type="entry name" value="DDRGK_domain-containing"/>
</dbReference>
<reference evidence="13 14" key="1">
    <citation type="journal article" date="2016" name="G3 (Bethesda)">
        <title>First Draft Assembly and Annotation of the Genome of a California Endemic Oak Quercus lobata Nee (Fagaceae).</title>
        <authorList>
            <person name="Sork V.L."/>
            <person name="Fitz-Gibbon S.T."/>
            <person name="Puiu D."/>
            <person name="Crepeau M."/>
            <person name="Gugger P.F."/>
            <person name="Sherman R."/>
            <person name="Stevens K."/>
            <person name="Langley C.H."/>
            <person name="Pellegrini M."/>
            <person name="Salzberg S.L."/>
        </authorList>
    </citation>
    <scope>NUCLEOTIDE SEQUENCE [LARGE SCALE GENOMIC DNA]</scope>
    <source>
        <strain evidence="13 14">cv. SW786</strain>
    </source>
</reference>
<dbReference type="AlphaFoldDB" id="A0A7N2M9L1"/>
<evidence type="ECO:0000256" key="11">
    <source>
        <dbReference type="SAM" id="MobiDB-lite"/>
    </source>
</evidence>
<comment type="function">
    <text evidence="9">Substrate adapter for ufmylation, the covalent attachment of the ubiquitin-like modifier UFM1 to substrate proteins.</text>
</comment>
<dbReference type="InParanoid" id="A0A7N2M9L1"/>
<dbReference type="GO" id="GO:0044389">
    <property type="term" value="F:ubiquitin-like protein ligase binding"/>
    <property type="evidence" value="ECO:0007669"/>
    <property type="project" value="TreeGrafter"/>
</dbReference>
<organism evidence="13 14">
    <name type="scientific">Quercus lobata</name>
    <name type="common">Valley oak</name>
    <dbReference type="NCBI Taxonomy" id="97700"/>
    <lineage>
        <taxon>Eukaryota</taxon>
        <taxon>Viridiplantae</taxon>
        <taxon>Streptophyta</taxon>
        <taxon>Embryophyta</taxon>
        <taxon>Tracheophyta</taxon>
        <taxon>Spermatophyta</taxon>
        <taxon>Magnoliopsida</taxon>
        <taxon>eudicotyledons</taxon>
        <taxon>Gunneridae</taxon>
        <taxon>Pentapetalae</taxon>
        <taxon>rosids</taxon>
        <taxon>fabids</taxon>
        <taxon>Fagales</taxon>
        <taxon>Fagaceae</taxon>
        <taxon>Quercus</taxon>
    </lineage>
</organism>
<evidence type="ECO:0000256" key="1">
    <source>
        <dbReference type="ARBA" id="ARBA00004389"/>
    </source>
</evidence>
<sequence>MEDLFVGILTMLLIVALIPLFLWKRRRDSQSQDENEEEREVPRRETVVRATGTRRMRRRPAAGASTSTAAAAASVEETADESDEEVVAGEYEAKASTKKEKKRQEREAQRQGGRLTLLKSTLSSLPTYYLSLFTIPKAVATRFERIQRNFLWGSLVECFKYPSVAWEKVCLLRELGSLRIRKLAPFNQALLGKWLWRFQREFNDWELAASYSLLHFIQSRIPRGGGCDRLCWDLNGNGKFDTRSFYHKIRNAASSTFPWKGIWKVKADQAARESRLTKQDRYAEMRRRKDEEREAKERMLEEEAMARKAREEEAAALEFEKWKGEISIDAEGTTENEVQDGNQDMLSHFVEYIKNHKCVQLEDIAAEFKLRTQECINRITSLESMGRLSGVMDDRGKYIYISQEEMKAVADYIKRQGRVSISHLASKSNQFIDLEPKAQFVEEISNVEEISVS</sequence>
<comment type="subcellular location">
    <subcellularLocation>
        <location evidence="1">Endoplasmic reticulum membrane</location>
        <topology evidence="1">Single-pass membrane protein</topology>
    </subcellularLocation>
</comment>
<dbReference type="FunCoup" id="A0A7N2M9L1">
    <property type="interactions" value="1323"/>
</dbReference>
<dbReference type="SMART" id="SM01128">
    <property type="entry name" value="DDRGK"/>
    <property type="match status" value="1"/>
</dbReference>
<dbReference type="PANTHER" id="PTHR48176:SF1">
    <property type="entry name" value="DDRGK DOMAIN-CONTAINING PROTEIN 1"/>
    <property type="match status" value="1"/>
</dbReference>
<keyword evidence="4 12" id="KW-0812">Transmembrane</keyword>
<accession>A0A7N2M9L1</accession>
<name>A0A7N2M9L1_QUELO</name>
<dbReference type="Proteomes" id="UP000594261">
    <property type="component" value="Chromosome 8"/>
</dbReference>
<evidence type="ECO:0000256" key="10">
    <source>
        <dbReference type="SAM" id="Coils"/>
    </source>
</evidence>